<protein>
    <recommendedName>
        <fullName evidence="2">Glycoside hydrolase family 57 N-terminal domain-containing protein</fullName>
    </recommendedName>
</protein>
<reference evidence="1" key="1">
    <citation type="journal article" date="2014" name="Front. Microbiol.">
        <title>High frequency of phylogenetically diverse reductive dehalogenase-homologous genes in deep subseafloor sedimentary metagenomes.</title>
        <authorList>
            <person name="Kawai M."/>
            <person name="Futagami T."/>
            <person name="Toyoda A."/>
            <person name="Takaki Y."/>
            <person name="Nishi S."/>
            <person name="Hori S."/>
            <person name="Arai W."/>
            <person name="Tsubouchi T."/>
            <person name="Morono Y."/>
            <person name="Uchiyama I."/>
            <person name="Ito T."/>
            <person name="Fujiyama A."/>
            <person name="Inagaki F."/>
            <person name="Takami H."/>
        </authorList>
    </citation>
    <scope>NUCLEOTIDE SEQUENCE</scope>
    <source>
        <strain evidence="1">Expedition CK06-06</strain>
    </source>
</reference>
<dbReference type="Gene3D" id="3.20.110.20">
    <property type="match status" value="1"/>
</dbReference>
<accession>X1JU02</accession>
<dbReference type="AlphaFoldDB" id="X1JU02"/>
<evidence type="ECO:0008006" key="2">
    <source>
        <dbReference type="Google" id="ProtNLM"/>
    </source>
</evidence>
<gene>
    <name evidence="1" type="ORF">S06H3_07246</name>
</gene>
<organism evidence="1">
    <name type="scientific">marine sediment metagenome</name>
    <dbReference type="NCBI Taxonomy" id="412755"/>
    <lineage>
        <taxon>unclassified sequences</taxon>
        <taxon>metagenomes</taxon>
        <taxon>ecological metagenomes</taxon>
    </lineage>
</organism>
<comment type="caution">
    <text evidence="1">The sequence shown here is derived from an EMBL/GenBank/DDBJ whole genome shotgun (WGS) entry which is preliminary data.</text>
</comment>
<sequence>MIRFALYIHNHQPTGNFDEIYEYTYEHSYLPLLKALMKHKTIKFGIHNSGILLEWIL</sequence>
<feature type="non-terminal residue" evidence="1">
    <location>
        <position position="57"/>
    </location>
</feature>
<proteinExistence type="predicted"/>
<dbReference type="EMBL" id="BARV01002914">
    <property type="protein sequence ID" value="GAH97532.1"/>
    <property type="molecule type" value="Genomic_DNA"/>
</dbReference>
<name>X1JU02_9ZZZZ</name>
<dbReference type="SUPFAM" id="SSF88713">
    <property type="entry name" value="Glycoside hydrolase/deacetylase"/>
    <property type="match status" value="1"/>
</dbReference>
<dbReference type="GO" id="GO:0005975">
    <property type="term" value="P:carbohydrate metabolic process"/>
    <property type="evidence" value="ECO:0007669"/>
    <property type="project" value="InterPro"/>
</dbReference>
<dbReference type="InterPro" id="IPR011330">
    <property type="entry name" value="Glyco_hydro/deAcase_b/a-brl"/>
</dbReference>
<evidence type="ECO:0000313" key="1">
    <source>
        <dbReference type="EMBL" id="GAH97532.1"/>
    </source>
</evidence>